<dbReference type="Gene3D" id="3.40.50.720">
    <property type="entry name" value="NAD(P)-binding Rossmann-like Domain"/>
    <property type="match status" value="1"/>
</dbReference>
<dbReference type="InterPro" id="IPR020904">
    <property type="entry name" value="Sc_DH/Rdtase_CS"/>
</dbReference>
<dbReference type="CDD" id="cd05233">
    <property type="entry name" value="SDR_c"/>
    <property type="match status" value="1"/>
</dbReference>
<evidence type="ECO:0000313" key="5">
    <source>
        <dbReference type="Proteomes" id="UP001142153"/>
    </source>
</evidence>
<dbReference type="PRINTS" id="PR00081">
    <property type="entry name" value="GDHRDH"/>
</dbReference>
<organism evidence="4 5">
    <name type="scientific">Mycobacterium hippophais</name>
    <dbReference type="NCBI Taxonomy" id="3016340"/>
    <lineage>
        <taxon>Bacteria</taxon>
        <taxon>Bacillati</taxon>
        <taxon>Actinomycetota</taxon>
        <taxon>Actinomycetes</taxon>
        <taxon>Mycobacteriales</taxon>
        <taxon>Mycobacteriaceae</taxon>
        <taxon>Mycobacterium</taxon>
    </lineage>
</organism>
<keyword evidence="5" id="KW-1185">Reference proteome</keyword>
<dbReference type="InterPro" id="IPR057326">
    <property type="entry name" value="KR_dom"/>
</dbReference>
<dbReference type="PANTHER" id="PTHR43477">
    <property type="entry name" value="DIHYDROANTICAPSIN 7-DEHYDROGENASE"/>
    <property type="match status" value="1"/>
</dbReference>
<protein>
    <submittedName>
        <fullName evidence="4">SDR family oxidoreductase</fullName>
    </submittedName>
</protein>
<comment type="caution">
    <text evidence="4">The sequence shown here is derived from an EMBL/GenBank/DDBJ whole genome shotgun (WGS) entry which is preliminary data.</text>
</comment>
<dbReference type="Proteomes" id="UP001142153">
    <property type="component" value="Unassembled WGS sequence"/>
</dbReference>
<dbReference type="InterPro" id="IPR036291">
    <property type="entry name" value="NAD(P)-bd_dom_sf"/>
</dbReference>
<reference evidence="4" key="1">
    <citation type="submission" date="2022-12" db="EMBL/GenBank/DDBJ databases">
        <authorList>
            <person name="Deng Y."/>
            <person name="Zhang Y.-Q."/>
        </authorList>
    </citation>
    <scope>NUCLEOTIDE SEQUENCE</scope>
    <source>
        <strain evidence="4">CPCC 205372</strain>
    </source>
</reference>
<evidence type="ECO:0000256" key="1">
    <source>
        <dbReference type="ARBA" id="ARBA00006484"/>
    </source>
</evidence>
<dbReference type="EMBL" id="JAPZPY010000010">
    <property type="protein sequence ID" value="MCZ8381146.1"/>
    <property type="molecule type" value="Genomic_DNA"/>
</dbReference>
<dbReference type="SUPFAM" id="SSF51735">
    <property type="entry name" value="NAD(P)-binding Rossmann-fold domains"/>
    <property type="match status" value="1"/>
</dbReference>
<dbReference type="PROSITE" id="PS00061">
    <property type="entry name" value="ADH_SHORT"/>
    <property type="match status" value="1"/>
</dbReference>
<feature type="domain" description="Ketoreductase" evidence="3">
    <location>
        <begin position="8"/>
        <end position="183"/>
    </location>
</feature>
<accession>A0ABT4PX73</accession>
<evidence type="ECO:0000256" key="2">
    <source>
        <dbReference type="ARBA" id="ARBA00023002"/>
    </source>
</evidence>
<proteinExistence type="inferred from homology"/>
<evidence type="ECO:0000259" key="3">
    <source>
        <dbReference type="SMART" id="SM00822"/>
    </source>
</evidence>
<name>A0ABT4PX73_9MYCO</name>
<dbReference type="InterPro" id="IPR002347">
    <property type="entry name" value="SDR_fam"/>
</dbReference>
<comment type="similarity">
    <text evidence="1">Belongs to the short-chain dehydrogenases/reductases (SDR) family.</text>
</comment>
<gene>
    <name evidence="4" type="ORF">O6P37_19945</name>
</gene>
<sequence length="260" mass="26419">MGRQLEGKTALVTGGNSGIGLATAQRLAAEGAHVFLTGRNQETIDAAVATIGDSATGIRADVSSVDDLATVADAIAARGHGLDILFANAGGGEFTPLGEISAEQFSSVFLTNVGGTLFTVQTMLPLLNPGASIVLTGSTAAYNGTPAFSIYAATKAAIRSFGRTWATELIPRGIRVNTVIPGPIETPGLTGLAPAGQGQQLLDGEAARIPMGRVGRPEELAAAVLFLASDQSSFITGTELFVDGGQSDLKMPSQIAAPPQ</sequence>
<dbReference type="PANTHER" id="PTHR43477:SF1">
    <property type="entry name" value="DIHYDROANTICAPSIN 7-DEHYDROGENASE"/>
    <property type="match status" value="1"/>
</dbReference>
<evidence type="ECO:0000313" key="4">
    <source>
        <dbReference type="EMBL" id="MCZ8381146.1"/>
    </source>
</evidence>
<dbReference type="InterPro" id="IPR051122">
    <property type="entry name" value="SDR_DHRS6-like"/>
</dbReference>
<dbReference type="SMART" id="SM00822">
    <property type="entry name" value="PKS_KR"/>
    <property type="match status" value="1"/>
</dbReference>
<keyword evidence="2" id="KW-0560">Oxidoreductase</keyword>
<dbReference type="Pfam" id="PF13561">
    <property type="entry name" value="adh_short_C2"/>
    <property type="match status" value="1"/>
</dbReference>